<evidence type="ECO:0000313" key="4">
    <source>
        <dbReference type="Proteomes" id="UP000199139"/>
    </source>
</evidence>
<protein>
    <submittedName>
        <fullName evidence="3">Uncharacterized protein</fullName>
    </submittedName>
</protein>
<feature type="compositionally biased region" description="Basic and acidic residues" evidence="1">
    <location>
        <begin position="7"/>
        <end position="20"/>
    </location>
</feature>
<dbReference type="InterPro" id="IPR009057">
    <property type="entry name" value="Homeodomain-like_sf"/>
</dbReference>
<feature type="region of interest" description="Disordered" evidence="1">
    <location>
        <begin position="48"/>
        <end position="69"/>
    </location>
</feature>
<dbReference type="EMBL" id="FPAI01000007">
    <property type="protein sequence ID" value="SFS70686.1"/>
    <property type="molecule type" value="Genomic_DNA"/>
</dbReference>
<reference evidence="3 4" key="1">
    <citation type="submission" date="2016-10" db="EMBL/GenBank/DDBJ databases">
        <authorList>
            <person name="de Groot N.N."/>
        </authorList>
    </citation>
    <scope>NUCLEOTIDE SEQUENCE [LARGE SCALE GENOMIC DNA]</scope>
    <source>
        <strain evidence="3 4">DSM 17074</strain>
    </source>
</reference>
<dbReference type="Proteomes" id="UP000321773">
    <property type="component" value="Unassembled WGS sequence"/>
</dbReference>
<dbReference type="SUPFAM" id="SSF46689">
    <property type="entry name" value="Homeodomain-like"/>
    <property type="match status" value="1"/>
</dbReference>
<evidence type="ECO:0000313" key="3">
    <source>
        <dbReference type="EMBL" id="SFS70686.1"/>
    </source>
</evidence>
<proteinExistence type="predicted"/>
<feature type="region of interest" description="Disordered" evidence="1">
    <location>
        <begin position="1"/>
        <end position="20"/>
    </location>
</feature>
<dbReference type="EMBL" id="BJWJ01000013">
    <property type="protein sequence ID" value="GEM04495.1"/>
    <property type="molecule type" value="Genomic_DNA"/>
</dbReference>
<keyword evidence="5" id="KW-1185">Reference proteome</keyword>
<evidence type="ECO:0000256" key="1">
    <source>
        <dbReference type="SAM" id="MobiDB-lite"/>
    </source>
</evidence>
<organism evidence="3 4">
    <name type="scientific">Halolactibacillus miurensis</name>
    <dbReference type="NCBI Taxonomy" id="306541"/>
    <lineage>
        <taxon>Bacteria</taxon>
        <taxon>Bacillati</taxon>
        <taxon>Bacillota</taxon>
        <taxon>Bacilli</taxon>
        <taxon>Bacillales</taxon>
        <taxon>Bacillaceae</taxon>
        <taxon>Halolactibacillus</taxon>
    </lineage>
</organism>
<dbReference type="RefSeq" id="WP_089853505.1">
    <property type="nucleotide sequence ID" value="NZ_BJWJ01000013.1"/>
</dbReference>
<dbReference type="Proteomes" id="UP000199139">
    <property type="component" value="Unassembled WGS sequence"/>
</dbReference>
<dbReference type="AlphaFoldDB" id="A0A1I6S192"/>
<reference evidence="2 5" key="2">
    <citation type="submission" date="2019-07" db="EMBL/GenBank/DDBJ databases">
        <title>Whole genome shotgun sequence of Halolactibacillus miurensis NBRC 100873.</title>
        <authorList>
            <person name="Hosoyama A."/>
            <person name="Uohara A."/>
            <person name="Ohji S."/>
            <person name="Ichikawa N."/>
        </authorList>
    </citation>
    <scope>NUCLEOTIDE SEQUENCE [LARGE SCALE GENOMIC DNA]</scope>
    <source>
        <strain evidence="2 5">NBRC 100873</strain>
    </source>
</reference>
<evidence type="ECO:0000313" key="5">
    <source>
        <dbReference type="Proteomes" id="UP000321773"/>
    </source>
</evidence>
<name>A0A1I6S192_9BACI</name>
<evidence type="ECO:0000313" key="2">
    <source>
        <dbReference type="EMBL" id="GEM04495.1"/>
    </source>
</evidence>
<gene>
    <name evidence="2" type="ORF">HMI01_14830</name>
    <name evidence="3" type="ORF">SAMN05421668_10777</name>
</gene>
<accession>A0A1I6S192</accession>
<dbReference type="Gene3D" id="1.10.10.60">
    <property type="entry name" value="Homeodomain-like"/>
    <property type="match status" value="1"/>
</dbReference>
<sequence>MTVTNLSDKDLEKTTSLRDQGKTYREIAEHFGIKMTTLYDKHKKFLRKADKKERSNQSEASDKKDGYDQLKKDYEKIKSEHEEALGLINATAEENAELQEELKRSKEMYKTLSSQQTIQVTQCNCSGSDVTKHLEALLHHYLSETLK</sequence>
<dbReference type="STRING" id="306541.SAMN05421668_10777"/>